<gene>
    <name evidence="3" type="ORF">U2F25_09410</name>
</gene>
<proteinExistence type="predicted"/>
<sequence>MTTASEARELPDPAAEPTLVPNRAAAILGVSRTAVYDAIGRGEIPSLRVGRSIRIPTRRFLQVYFPEELATESDETSNPPTPEQGKQGDMSPNLTQQTTPQRVGLAAVRDSTAA</sequence>
<feature type="domain" description="Helix-turn-helix" evidence="2">
    <location>
        <begin position="24"/>
        <end position="58"/>
    </location>
</feature>
<organism evidence="3 4">
    <name type="scientific">Micromonospora sicca</name>
    <dbReference type="NCBI Taxonomy" id="2202420"/>
    <lineage>
        <taxon>Bacteria</taxon>
        <taxon>Bacillati</taxon>
        <taxon>Actinomycetota</taxon>
        <taxon>Actinomycetes</taxon>
        <taxon>Micromonosporales</taxon>
        <taxon>Micromonosporaceae</taxon>
        <taxon>Micromonospora</taxon>
    </lineage>
</organism>
<dbReference type="Proteomes" id="UP001290101">
    <property type="component" value="Unassembled WGS sequence"/>
</dbReference>
<evidence type="ECO:0000313" key="3">
    <source>
        <dbReference type="EMBL" id="MDZ5489680.1"/>
    </source>
</evidence>
<feature type="compositionally biased region" description="Polar residues" evidence="1">
    <location>
        <begin position="90"/>
        <end position="101"/>
    </location>
</feature>
<reference evidence="3 4" key="1">
    <citation type="submission" date="2023-12" db="EMBL/GenBank/DDBJ databases">
        <title>Micromonospora sp. nov., isolated from Atacama Desert.</title>
        <authorList>
            <person name="Carro L."/>
            <person name="Golinska P."/>
            <person name="Klenk H.-P."/>
            <person name="Goodfellow M."/>
        </authorList>
    </citation>
    <scope>NUCLEOTIDE SEQUENCE [LARGE SCALE GENOMIC DNA]</scope>
    <source>
        <strain evidence="3 4">4G53</strain>
    </source>
</reference>
<name>A0ABU5JAW7_9ACTN</name>
<evidence type="ECO:0000313" key="4">
    <source>
        <dbReference type="Proteomes" id="UP001290101"/>
    </source>
</evidence>
<comment type="caution">
    <text evidence="3">The sequence shown here is derived from an EMBL/GenBank/DDBJ whole genome shotgun (WGS) entry which is preliminary data.</text>
</comment>
<dbReference type="InterPro" id="IPR041657">
    <property type="entry name" value="HTH_17"/>
</dbReference>
<dbReference type="EMBL" id="JAXOTQ010000009">
    <property type="protein sequence ID" value="MDZ5489680.1"/>
    <property type="molecule type" value="Genomic_DNA"/>
</dbReference>
<evidence type="ECO:0000259" key="2">
    <source>
        <dbReference type="Pfam" id="PF12728"/>
    </source>
</evidence>
<feature type="region of interest" description="Disordered" evidence="1">
    <location>
        <begin position="66"/>
        <end position="114"/>
    </location>
</feature>
<protein>
    <submittedName>
        <fullName evidence="3">Helix-turn-helix domain-containing protein</fullName>
    </submittedName>
</protein>
<dbReference type="NCBIfam" id="TIGR01764">
    <property type="entry name" value="excise"/>
    <property type="match status" value="1"/>
</dbReference>
<dbReference type="RefSeq" id="WP_322439971.1">
    <property type="nucleotide sequence ID" value="NZ_JAXOTQ010000009.1"/>
</dbReference>
<dbReference type="InterPro" id="IPR010093">
    <property type="entry name" value="SinI_DNA-bd"/>
</dbReference>
<accession>A0ABU5JAW7</accession>
<keyword evidence="4" id="KW-1185">Reference proteome</keyword>
<dbReference type="Pfam" id="PF12728">
    <property type="entry name" value="HTH_17"/>
    <property type="match status" value="1"/>
</dbReference>
<evidence type="ECO:0000256" key="1">
    <source>
        <dbReference type="SAM" id="MobiDB-lite"/>
    </source>
</evidence>